<dbReference type="AlphaFoldDB" id="A0A1R3JAM5"/>
<accession>A0A1R3JAM5</accession>
<comment type="caution">
    <text evidence="1">The sequence shown here is derived from an EMBL/GenBank/DDBJ whole genome shotgun (WGS) entry which is preliminary data.</text>
</comment>
<evidence type="ECO:0000313" key="2">
    <source>
        <dbReference type="Proteomes" id="UP000187203"/>
    </source>
</evidence>
<protein>
    <submittedName>
        <fullName evidence="1">Metal tolerance protein C4-like protein</fullName>
    </submittedName>
</protein>
<evidence type="ECO:0000313" key="1">
    <source>
        <dbReference type="EMBL" id="OMO91889.1"/>
    </source>
</evidence>
<gene>
    <name evidence="1" type="ORF">COLO4_18033</name>
</gene>
<sequence>MFCSEGALFSTNHATWCKFLSFLGLVQMLFTRTAHIAQLTHSLAFVWSNYWILSFKSFSSSSHSCAPYIFISIGVYFHSGIQYASP</sequence>
<name>A0A1R3JAM5_9ROSI</name>
<dbReference type="Proteomes" id="UP000187203">
    <property type="component" value="Unassembled WGS sequence"/>
</dbReference>
<reference evidence="2" key="1">
    <citation type="submission" date="2013-09" db="EMBL/GenBank/DDBJ databases">
        <title>Corchorus olitorius genome sequencing.</title>
        <authorList>
            <person name="Alam M."/>
            <person name="Haque M.S."/>
            <person name="Islam M.S."/>
            <person name="Emdad E.M."/>
            <person name="Islam M.M."/>
            <person name="Ahmed B."/>
            <person name="Halim A."/>
            <person name="Hossen Q.M.M."/>
            <person name="Hossain M.Z."/>
            <person name="Ahmed R."/>
            <person name="Khan M.M."/>
            <person name="Islam R."/>
            <person name="Rashid M.M."/>
            <person name="Khan S.A."/>
            <person name="Rahman M.S."/>
            <person name="Alam M."/>
            <person name="Yahiya A.S."/>
            <person name="Khan M.S."/>
            <person name="Azam M.S."/>
            <person name="Haque T."/>
            <person name="Lashkar M.Z.H."/>
            <person name="Akhand A.I."/>
            <person name="Morshed G."/>
            <person name="Roy S."/>
            <person name="Uddin K.S."/>
            <person name="Rabeya T."/>
            <person name="Hossain A.S."/>
            <person name="Chowdhury A."/>
            <person name="Snigdha A.R."/>
            <person name="Mortoza M.S."/>
            <person name="Matin S.A."/>
            <person name="Hoque S.M.E."/>
            <person name="Islam M.K."/>
            <person name="Roy D.K."/>
            <person name="Haider R."/>
            <person name="Moosa M.M."/>
            <person name="Elias S.M."/>
            <person name="Hasan A.M."/>
            <person name="Jahan S."/>
            <person name="Shafiuddin M."/>
            <person name="Mahmood N."/>
            <person name="Shommy N.S."/>
        </authorList>
    </citation>
    <scope>NUCLEOTIDE SEQUENCE [LARGE SCALE GENOMIC DNA]</scope>
    <source>
        <strain evidence="2">cv. O-4</strain>
    </source>
</reference>
<proteinExistence type="predicted"/>
<keyword evidence="2" id="KW-1185">Reference proteome</keyword>
<organism evidence="1 2">
    <name type="scientific">Corchorus olitorius</name>
    <dbReference type="NCBI Taxonomy" id="93759"/>
    <lineage>
        <taxon>Eukaryota</taxon>
        <taxon>Viridiplantae</taxon>
        <taxon>Streptophyta</taxon>
        <taxon>Embryophyta</taxon>
        <taxon>Tracheophyta</taxon>
        <taxon>Spermatophyta</taxon>
        <taxon>Magnoliopsida</taxon>
        <taxon>eudicotyledons</taxon>
        <taxon>Gunneridae</taxon>
        <taxon>Pentapetalae</taxon>
        <taxon>rosids</taxon>
        <taxon>malvids</taxon>
        <taxon>Malvales</taxon>
        <taxon>Malvaceae</taxon>
        <taxon>Grewioideae</taxon>
        <taxon>Apeibeae</taxon>
        <taxon>Corchorus</taxon>
    </lineage>
</organism>
<dbReference type="EMBL" id="AWUE01016410">
    <property type="protein sequence ID" value="OMO91889.1"/>
    <property type="molecule type" value="Genomic_DNA"/>
</dbReference>